<sequence>MWDIIYHEMLAISNLSRVLSGVRMQYQQDVNNFFSKCETEFGERNIQAILTVMEKKECPFMKDATQPNLHNIMTQEVMTGEIQNQVLQVKATGTTAYERNYVRKGQEASGKSQRKREDKQRQCVIKIARARGSSMKELLEYDLTSSCYLFDDQGLLAMGSKSALINEDAKKHLDYSKYMQVGYIADVMAYATEIVTKEFSNFCEFAGALVDYIQKSAKGADRIAYIFDSSFDISIKGSERKRRETISPIELNVVSEETPIPVQMEQFCTVIRNKHNLEILVHQTAINHA</sequence>
<name>A0AAN8XPN4_HALRR</name>
<reference evidence="1 2" key="1">
    <citation type="submission" date="2023-11" db="EMBL/GenBank/DDBJ databases">
        <title>Halocaridina rubra genome assembly.</title>
        <authorList>
            <person name="Smith C."/>
        </authorList>
    </citation>
    <scope>NUCLEOTIDE SEQUENCE [LARGE SCALE GENOMIC DNA]</scope>
    <source>
        <strain evidence="1">EP-1</strain>
        <tissue evidence="1">Whole</tissue>
    </source>
</reference>
<dbReference type="EMBL" id="JAXCGZ010001008">
    <property type="protein sequence ID" value="KAK7085413.1"/>
    <property type="molecule type" value="Genomic_DNA"/>
</dbReference>
<protein>
    <submittedName>
        <fullName evidence="1">Uncharacterized protein</fullName>
    </submittedName>
</protein>
<proteinExistence type="predicted"/>
<dbReference type="Proteomes" id="UP001381693">
    <property type="component" value="Unassembled WGS sequence"/>
</dbReference>
<gene>
    <name evidence="1" type="ORF">SK128_014519</name>
</gene>
<evidence type="ECO:0000313" key="2">
    <source>
        <dbReference type="Proteomes" id="UP001381693"/>
    </source>
</evidence>
<accession>A0AAN8XPN4</accession>
<organism evidence="1 2">
    <name type="scientific">Halocaridina rubra</name>
    <name type="common">Hawaiian red shrimp</name>
    <dbReference type="NCBI Taxonomy" id="373956"/>
    <lineage>
        <taxon>Eukaryota</taxon>
        <taxon>Metazoa</taxon>
        <taxon>Ecdysozoa</taxon>
        <taxon>Arthropoda</taxon>
        <taxon>Crustacea</taxon>
        <taxon>Multicrustacea</taxon>
        <taxon>Malacostraca</taxon>
        <taxon>Eumalacostraca</taxon>
        <taxon>Eucarida</taxon>
        <taxon>Decapoda</taxon>
        <taxon>Pleocyemata</taxon>
        <taxon>Caridea</taxon>
        <taxon>Atyoidea</taxon>
        <taxon>Atyidae</taxon>
        <taxon>Halocaridina</taxon>
    </lineage>
</organism>
<dbReference type="AlphaFoldDB" id="A0AAN8XPN4"/>
<evidence type="ECO:0000313" key="1">
    <source>
        <dbReference type="EMBL" id="KAK7085413.1"/>
    </source>
</evidence>
<comment type="caution">
    <text evidence="1">The sequence shown here is derived from an EMBL/GenBank/DDBJ whole genome shotgun (WGS) entry which is preliminary data.</text>
</comment>
<keyword evidence="2" id="KW-1185">Reference proteome</keyword>